<evidence type="ECO:0000259" key="7">
    <source>
        <dbReference type="Pfam" id="PF18158"/>
    </source>
</evidence>
<reference evidence="10" key="1">
    <citation type="submission" date="2025-08" db="UniProtKB">
        <authorList>
            <consortium name="RefSeq"/>
        </authorList>
    </citation>
    <scope>IDENTIFICATION</scope>
</reference>
<evidence type="ECO:0000256" key="1">
    <source>
        <dbReference type="ARBA" id="ARBA00009347"/>
    </source>
</evidence>
<keyword evidence="3 4" id="KW-0274">FAD</keyword>
<protein>
    <submittedName>
        <fullName evidence="10">Acyl-CoA dehydrogenase family member 11-like</fullName>
    </submittedName>
</protein>
<dbReference type="Pfam" id="PF02770">
    <property type="entry name" value="Acyl-CoA_dh_M"/>
    <property type="match status" value="1"/>
</dbReference>
<keyword evidence="4" id="KW-0560">Oxidoreductase</keyword>
<keyword evidence="9" id="KW-1185">Reference proteome</keyword>
<evidence type="ECO:0000256" key="2">
    <source>
        <dbReference type="ARBA" id="ARBA00022630"/>
    </source>
</evidence>
<dbReference type="InterPro" id="IPR036250">
    <property type="entry name" value="AcylCo_DH-like_C"/>
</dbReference>
<dbReference type="Pfam" id="PF00441">
    <property type="entry name" value="Acyl-CoA_dh_1"/>
    <property type="match status" value="1"/>
</dbReference>
<dbReference type="KEGG" id="goe:100898325"/>
<feature type="domain" description="Acyl-CoA dehydrogenase 11-like C-terminal" evidence="8">
    <location>
        <begin position="484"/>
        <end position="602"/>
    </location>
</feature>
<dbReference type="InterPro" id="IPR006091">
    <property type="entry name" value="Acyl-CoA_Oxase/DH_mid-dom"/>
</dbReference>
<proteinExistence type="inferred from homology"/>
<feature type="domain" description="Acyl-CoA dehydrogenase/oxidase C-terminal" evidence="5">
    <location>
        <begin position="320"/>
        <end position="478"/>
    </location>
</feature>
<dbReference type="Gene3D" id="1.20.140.10">
    <property type="entry name" value="Butyryl-CoA Dehydrogenase, subunit A, domain 3"/>
    <property type="match status" value="1"/>
</dbReference>
<dbReference type="RefSeq" id="XP_003745691.1">
    <property type="nucleotide sequence ID" value="XM_003745643.2"/>
</dbReference>
<dbReference type="InterPro" id="IPR009075">
    <property type="entry name" value="AcylCo_DH/oxidase_C"/>
</dbReference>
<dbReference type="InterPro" id="IPR052904">
    <property type="entry name" value="Acyl-CoA_dehydrogenase-like"/>
</dbReference>
<dbReference type="SUPFAM" id="SSF47203">
    <property type="entry name" value="Acyl-CoA dehydrogenase C-terminal domain-like"/>
    <property type="match status" value="1"/>
</dbReference>
<dbReference type="PANTHER" id="PTHR42707">
    <property type="entry name" value="ACYL-COA DEHYDROGENASE"/>
    <property type="match status" value="1"/>
</dbReference>
<dbReference type="AlphaFoldDB" id="A0AAJ6QVZ7"/>
<evidence type="ECO:0000313" key="10">
    <source>
        <dbReference type="RefSeq" id="XP_003745691.1"/>
    </source>
</evidence>
<dbReference type="Gene3D" id="2.40.110.20">
    <property type="match status" value="1"/>
</dbReference>
<evidence type="ECO:0000259" key="5">
    <source>
        <dbReference type="Pfam" id="PF00441"/>
    </source>
</evidence>
<dbReference type="GO" id="GO:0003995">
    <property type="term" value="F:acyl-CoA dehydrogenase activity"/>
    <property type="evidence" value="ECO:0007669"/>
    <property type="project" value="TreeGrafter"/>
</dbReference>
<gene>
    <name evidence="10" type="primary">LOC100898325</name>
</gene>
<keyword evidence="2 4" id="KW-0285">Flavoprotein</keyword>
<evidence type="ECO:0000259" key="8">
    <source>
        <dbReference type="Pfam" id="PF22217"/>
    </source>
</evidence>
<comment type="similarity">
    <text evidence="1 4">Belongs to the acyl-CoA dehydrogenase family.</text>
</comment>
<feature type="domain" description="Acyl-CoA oxidase/dehydrogenase middle" evidence="6">
    <location>
        <begin position="203"/>
        <end position="311"/>
    </location>
</feature>
<dbReference type="InterPro" id="IPR053998">
    <property type="entry name" value="ACDH-11_C"/>
</dbReference>
<dbReference type="InterPro" id="IPR009100">
    <property type="entry name" value="AcylCoA_DH/oxidase_NM_dom_sf"/>
</dbReference>
<dbReference type="Pfam" id="PF22217">
    <property type="entry name" value="ACDH-11_C"/>
    <property type="match status" value="1"/>
</dbReference>
<dbReference type="PANTHER" id="PTHR42707:SF2">
    <property type="entry name" value="ACD11 DEHYDROGENASE"/>
    <property type="match status" value="1"/>
</dbReference>
<dbReference type="Pfam" id="PF18158">
    <property type="entry name" value="AidB_N"/>
    <property type="match status" value="1"/>
</dbReference>
<comment type="cofactor">
    <cofactor evidence="4">
        <name>FAD</name>
        <dbReference type="ChEBI" id="CHEBI:57692"/>
    </cofactor>
</comment>
<dbReference type="GeneID" id="100898325"/>
<organism evidence="9 10">
    <name type="scientific">Galendromus occidentalis</name>
    <name type="common">western predatory mite</name>
    <dbReference type="NCBI Taxonomy" id="34638"/>
    <lineage>
        <taxon>Eukaryota</taxon>
        <taxon>Metazoa</taxon>
        <taxon>Ecdysozoa</taxon>
        <taxon>Arthropoda</taxon>
        <taxon>Chelicerata</taxon>
        <taxon>Arachnida</taxon>
        <taxon>Acari</taxon>
        <taxon>Parasitiformes</taxon>
        <taxon>Mesostigmata</taxon>
        <taxon>Gamasina</taxon>
        <taxon>Phytoseioidea</taxon>
        <taxon>Phytoseiidae</taxon>
        <taxon>Typhlodrominae</taxon>
        <taxon>Galendromus</taxon>
    </lineage>
</organism>
<dbReference type="Gene3D" id="6.10.250.600">
    <property type="match status" value="1"/>
</dbReference>
<dbReference type="InterPro" id="IPR041504">
    <property type="entry name" value="AidB_N"/>
</dbReference>
<evidence type="ECO:0000256" key="4">
    <source>
        <dbReference type="RuleBase" id="RU362125"/>
    </source>
</evidence>
<name>A0AAJ6QVZ7_9ACAR</name>
<sequence>MAFRLFATPRRYLSAKFVKPSWIRYGAAKHGDFTQREPQLGNQYLEDGPLLRALRRSVPREVLSEIEPDLTLFGERVPVEIEALGRECEKFPPKLTHQNAWGERIQELWTCEAWKEQRIIAAEEGLVATAYERKHGEWSRLHQLVKLYLYAPSAGLYTCPLAMTDGASSTIEALKLAENFPQMKHAFERLTSRHPDKFWTSGQWMTERRGGSDVANGTDTIAVRDPSLPEKHYRLYGYKWFSSATDADMSLTLARVATADGKVDEGNKGLSLFFLKVRDENDRLNNIHMVRLKEKLGTRQLPTAELLLDGVEAIQLTEPGRGISGISNMLNITRVYNSVCSVAPMRRLLNLARDYAENREVFGARIMDHPLHVHTLSEMEVEHRGCVLLMVRAGEWLGKRECGTATDEEQLLLRLLIPVMKLYTAKQGVSVSSELLEAFGGQGYMEDSGLPCFLRDAQVLPIWEGTTNILSLDVLRALHKSQGEALRAFAHSVAESLSGAELHSDENLRKSALTVQKAVEDIVDFATNNQDIIQLAARDLAYSIARTYIGGLLVQQACSRETLPHQVWAASRWCLGRDLCPVRTSQENGFYSIESYQSSQKMLQPAVNT</sequence>
<accession>A0AAJ6QVZ7</accession>
<dbReference type="SUPFAM" id="SSF56645">
    <property type="entry name" value="Acyl-CoA dehydrogenase NM domain-like"/>
    <property type="match status" value="1"/>
</dbReference>
<feature type="domain" description="Adaptive response protein AidB N-terminal" evidence="7">
    <location>
        <begin position="43"/>
        <end position="173"/>
    </location>
</feature>
<evidence type="ECO:0000259" key="6">
    <source>
        <dbReference type="Pfam" id="PF02770"/>
    </source>
</evidence>
<evidence type="ECO:0000256" key="3">
    <source>
        <dbReference type="ARBA" id="ARBA00022827"/>
    </source>
</evidence>
<evidence type="ECO:0000313" key="9">
    <source>
        <dbReference type="Proteomes" id="UP000694867"/>
    </source>
</evidence>
<dbReference type="Proteomes" id="UP000694867">
    <property type="component" value="Unplaced"/>
</dbReference>